<dbReference type="GeneID" id="19309754"/>
<name>S7RCZ2_GLOTA</name>
<evidence type="ECO:0000313" key="1">
    <source>
        <dbReference type="EMBL" id="EPQ52070.1"/>
    </source>
</evidence>
<dbReference type="AlphaFoldDB" id="S7RCZ2"/>
<sequence length="414" mass="46268">MTKVCGLWRSVAHSTPHLWRSICLDLKRPDFDYSQLLAAWLSRSGGLPLTIVLLSSSNKCDVALCLEVIIRFAPRWKELCLAGSTCSLGALRHLQGIRSLNTLESLDIAVLNTGHALANELKVFESAPRLSRFNLHTIGFDFTSDPDPFPWKRLTRLSVLGGATPGQCLHILQECTQLRWCELVLLPADGVLDCPAVVVPNLKVLTIRANFPDLFLECLTLPSLLSLCVRPREFGPFPQIQNTALHALVERSSCVLYDLDLDMSSIYVSDVIQTLPLMPELRCLSLSARDGSELFFSYITDELFDALAAKSNPDNCWTCLVPKLRTLNVGPCGSSVSTHAIETMLESRQVWDRSQNSARHEIPSSPTLCNVKIHRTCDDCFNAMEIWYVEEGTIRRSHVSKPRKLQTGTPFRFS</sequence>
<dbReference type="HOGENOM" id="CLU_664021_0_0_1"/>
<dbReference type="Proteomes" id="UP000030669">
    <property type="component" value="Unassembled WGS sequence"/>
</dbReference>
<organism evidence="1 2">
    <name type="scientific">Gloeophyllum trabeum (strain ATCC 11539 / FP-39264 / Madison 617)</name>
    <name type="common">Brown rot fungus</name>
    <dbReference type="NCBI Taxonomy" id="670483"/>
    <lineage>
        <taxon>Eukaryota</taxon>
        <taxon>Fungi</taxon>
        <taxon>Dikarya</taxon>
        <taxon>Basidiomycota</taxon>
        <taxon>Agaricomycotina</taxon>
        <taxon>Agaricomycetes</taxon>
        <taxon>Gloeophyllales</taxon>
        <taxon>Gloeophyllaceae</taxon>
        <taxon>Gloeophyllum</taxon>
    </lineage>
</organism>
<reference evidence="1 2" key="1">
    <citation type="journal article" date="2012" name="Science">
        <title>The Paleozoic origin of enzymatic lignin decomposition reconstructed from 31 fungal genomes.</title>
        <authorList>
            <person name="Floudas D."/>
            <person name="Binder M."/>
            <person name="Riley R."/>
            <person name="Barry K."/>
            <person name="Blanchette R.A."/>
            <person name="Henrissat B."/>
            <person name="Martinez A.T."/>
            <person name="Otillar R."/>
            <person name="Spatafora J.W."/>
            <person name="Yadav J.S."/>
            <person name="Aerts A."/>
            <person name="Benoit I."/>
            <person name="Boyd A."/>
            <person name="Carlson A."/>
            <person name="Copeland A."/>
            <person name="Coutinho P.M."/>
            <person name="de Vries R.P."/>
            <person name="Ferreira P."/>
            <person name="Findley K."/>
            <person name="Foster B."/>
            <person name="Gaskell J."/>
            <person name="Glotzer D."/>
            <person name="Gorecki P."/>
            <person name="Heitman J."/>
            <person name="Hesse C."/>
            <person name="Hori C."/>
            <person name="Igarashi K."/>
            <person name="Jurgens J.A."/>
            <person name="Kallen N."/>
            <person name="Kersten P."/>
            <person name="Kohler A."/>
            <person name="Kuees U."/>
            <person name="Kumar T.K.A."/>
            <person name="Kuo A."/>
            <person name="LaButti K."/>
            <person name="Larrondo L.F."/>
            <person name="Lindquist E."/>
            <person name="Ling A."/>
            <person name="Lombard V."/>
            <person name="Lucas S."/>
            <person name="Lundell T."/>
            <person name="Martin R."/>
            <person name="McLaughlin D.J."/>
            <person name="Morgenstern I."/>
            <person name="Morin E."/>
            <person name="Murat C."/>
            <person name="Nagy L.G."/>
            <person name="Nolan M."/>
            <person name="Ohm R.A."/>
            <person name="Patyshakuliyeva A."/>
            <person name="Rokas A."/>
            <person name="Ruiz-Duenas F.J."/>
            <person name="Sabat G."/>
            <person name="Salamov A."/>
            <person name="Samejima M."/>
            <person name="Schmutz J."/>
            <person name="Slot J.C."/>
            <person name="St John F."/>
            <person name="Stenlid J."/>
            <person name="Sun H."/>
            <person name="Sun S."/>
            <person name="Syed K."/>
            <person name="Tsang A."/>
            <person name="Wiebenga A."/>
            <person name="Young D."/>
            <person name="Pisabarro A."/>
            <person name="Eastwood D.C."/>
            <person name="Martin F."/>
            <person name="Cullen D."/>
            <person name="Grigoriev I.V."/>
            <person name="Hibbett D.S."/>
        </authorList>
    </citation>
    <scope>NUCLEOTIDE SEQUENCE [LARGE SCALE GENOMIC DNA]</scope>
    <source>
        <strain evidence="1 2">ATCC 11539</strain>
    </source>
</reference>
<proteinExistence type="predicted"/>
<dbReference type="OrthoDB" id="3270987at2759"/>
<protein>
    <recommendedName>
        <fullName evidence="3">F-box domain-containing protein</fullName>
    </recommendedName>
</protein>
<accession>S7RCZ2</accession>
<keyword evidence="2" id="KW-1185">Reference proteome</keyword>
<gene>
    <name evidence="1" type="ORF">GLOTRDRAFT_95746</name>
</gene>
<dbReference type="RefSeq" id="XP_007869268.1">
    <property type="nucleotide sequence ID" value="XM_007871077.1"/>
</dbReference>
<dbReference type="Gene3D" id="3.80.10.10">
    <property type="entry name" value="Ribonuclease Inhibitor"/>
    <property type="match status" value="1"/>
</dbReference>
<dbReference type="InterPro" id="IPR032675">
    <property type="entry name" value="LRR_dom_sf"/>
</dbReference>
<dbReference type="OMA" id="RNSECIR"/>
<evidence type="ECO:0008006" key="3">
    <source>
        <dbReference type="Google" id="ProtNLM"/>
    </source>
</evidence>
<evidence type="ECO:0000313" key="2">
    <source>
        <dbReference type="Proteomes" id="UP000030669"/>
    </source>
</evidence>
<dbReference type="KEGG" id="gtr:GLOTRDRAFT_95746"/>
<dbReference type="EMBL" id="KB469308">
    <property type="protein sequence ID" value="EPQ52070.1"/>
    <property type="molecule type" value="Genomic_DNA"/>
</dbReference>